<evidence type="ECO:0000256" key="7">
    <source>
        <dbReference type="PROSITE-ProRule" id="PRU01373"/>
    </source>
</evidence>
<evidence type="ECO:0000256" key="5">
    <source>
        <dbReference type="ARBA" id="ARBA00022984"/>
    </source>
</evidence>
<keyword evidence="11" id="KW-1185">Reference proteome</keyword>
<protein>
    <submittedName>
        <fullName evidence="10">Murein L,D-transpeptidase</fullName>
    </submittedName>
</protein>
<evidence type="ECO:0000256" key="1">
    <source>
        <dbReference type="ARBA" id="ARBA00004752"/>
    </source>
</evidence>
<evidence type="ECO:0000256" key="3">
    <source>
        <dbReference type="ARBA" id="ARBA00022679"/>
    </source>
</evidence>
<evidence type="ECO:0000256" key="2">
    <source>
        <dbReference type="ARBA" id="ARBA00005992"/>
    </source>
</evidence>
<evidence type="ECO:0000313" key="11">
    <source>
        <dbReference type="Proteomes" id="UP000249524"/>
    </source>
</evidence>
<reference evidence="10 11" key="1">
    <citation type="submission" date="2018-05" db="EMBL/GenBank/DDBJ databases">
        <authorList>
            <person name="Lanie J.A."/>
            <person name="Ng W.-L."/>
            <person name="Kazmierczak K.M."/>
            <person name="Andrzejewski T.M."/>
            <person name="Davidsen T.M."/>
            <person name="Wayne K.J."/>
            <person name="Tettelin H."/>
            <person name="Glass J.I."/>
            <person name="Rusch D."/>
            <person name="Podicherti R."/>
            <person name="Tsui H.-C.T."/>
            <person name="Winkler M.E."/>
        </authorList>
    </citation>
    <scope>NUCLEOTIDE SEQUENCE [LARGE SCALE GENOMIC DNA]</scope>
    <source>
        <strain evidence="10 11">BUT-10</strain>
    </source>
</reference>
<dbReference type="GO" id="GO:0004180">
    <property type="term" value="F:carboxypeptidase activity"/>
    <property type="evidence" value="ECO:0007669"/>
    <property type="project" value="UniProtKB-ARBA"/>
</dbReference>
<dbReference type="AlphaFoldDB" id="A0A328BD91"/>
<dbReference type="InterPro" id="IPR005490">
    <property type="entry name" value="LD_TPept_cat_dom"/>
</dbReference>
<dbReference type="PANTHER" id="PTHR41533">
    <property type="entry name" value="L,D-TRANSPEPTIDASE HI_1667-RELATED"/>
    <property type="match status" value="1"/>
</dbReference>
<keyword evidence="5 7" id="KW-0573">Peptidoglycan synthesis</keyword>
<evidence type="ECO:0000256" key="8">
    <source>
        <dbReference type="SAM" id="SignalP"/>
    </source>
</evidence>
<dbReference type="SUPFAM" id="SSF141523">
    <property type="entry name" value="L,D-transpeptidase catalytic domain-like"/>
    <property type="match status" value="1"/>
</dbReference>
<dbReference type="Pfam" id="PF01471">
    <property type="entry name" value="PG_binding_1"/>
    <property type="match status" value="1"/>
</dbReference>
<keyword evidence="6 7" id="KW-0961">Cell wall biogenesis/degradation</keyword>
<keyword evidence="8" id="KW-0732">Signal</keyword>
<name>A0A328BD91_9CAUL</name>
<feature type="active site" description="Nucleophile" evidence="7">
    <location>
        <position position="429"/>
    </location>
</feature>
<keyword evidence="3" id="KW-0808">Transferase</keyword>
<evidence type="ECO:0000313" key="10">
    <source>
        <dbReference type="EMBL" id="RAK65480.1"/>
    </source>
</evidence>
<feature type="chain" id="PRO_5016360076" evidence="8">
    <location>
        <begin position="44"/>
        <end position="515"/>
    </location>
</feature>
<dbReference type="CDD" id="cd16913">
    <property type="entry name" value="YkuD_like"/>
    <property type="match status" value="1"/>
</dbReference>
<dbReference type="GO" id="GO:0071555">
    <property type="term" value="P:cell wall organization"/>
    <property type="evidence" value="ECO:0007669"/>
    <property type="project" value="UniProtKB-UniRule"/>
</dbReference>
<feature type="active site" description="Proton donor/acceptor" evidence="7">
    <location>
        <position position="410"/>
    </location>
</feature>
<dbReference type="GO" id="GO:0009252">
    <property type="term" value="P:peptidoglycan biosynthetic process"/>
    <property type="evidence" value="ECO:0007669"/>
    <property type="project" value="UniProtKB-UniPathway"/>
</dbReference>
<evidence type="ECO:0000256" key="6">
    <source>
        <dbReference type="ARBA" id="ARBA00023316"/>
    </source>
</evidence>
<dbReference type="Pfam" id="PF03734">
    <property type="entry name" value="YkuD"/>
    <property type="match status" value="1"/>
</dbReference>
<dbReference type="Gene3D" id="1.10.101.10">
    <property type="entry name" value="PGBD-like superfamily/PGBD"/>
    <property type="match status" value="1"/>
</dbReference>
<comment type="caution">
    <text evidence="10">The sequence shown here is derived from an EMBL/GenBank/DDBJ whole genome shotgun (WGS) entry which is preliminary data.</text>
</comment>
<dbReference type="SUPFAM" id="SSF47090">
    <property type="entry name" value="PGBD-like"/>
    <property type="match status" value="1"/>
</dbReference>
<evidence type="ECO:0000259" key="9">
    <source>
        <dbReference type="PROSITE" id="PS52029"/>
    </source>
</evidence>
<dbReference type="Gene3D" id="2.40.440.10">
    <property type="entry name" value="L,D-transpeptidase catalytic domain-like"/>
    <property type="match status" value="1"/>
</dbReference>
<dbReference type="GO" id="GO:0016740">
    <property type="term" value="F:transferase activity"/>
    <property type="evidence" value="ECO:0007669"/>
    <property type="project" value="UniProtKB-KW"/>
</dbReference>
<dbReference type="InterPro" id="IPR052905">
    <property type="entry name" value="LD-transpeptidase_YkuD-like"/>
</dbReference>
<dbReference type="InterPro" id="IPR045380">
    <property type="entry name" value="LD_TPept_scaffold_dom"/>
</dbReference>
<organism evidence="10 11">
    <name type="scientific">Phenylobacterium kunshanense</name>
    <dbReference type="NCBI Taxonomy" id="1445034"/>
    <lineage>
        <taxon>Bacteria</taxon>
        <taxon>Pseudomonadati</taxon>
        <taxon>Pseudomonadota</taxon>
        <taxon>Alphaproteobacteria</taxon>
        <taxon>Caulobacterales</taxon>
        <taxon>Caulobacteraceae</taxon>
        <taxon>Phenylobacterium</taxon>
    </lineage>
</organism>
<feature type="signal peptide" evidence="8">
    <location>
        <begin position="1"/>
        <end position="43"/>
    </location>
</feature>
<dbReference type="PROSITE" id="PS52029">
    <property type="entry name" value="LD_TPASE"/>
    <property type="match status" value="1"/>
</dbReference>
<feature type="domain" description="L,D-TPase catalytic" evidence="9">
    <location>
        <begin position="295"/>
        <end position="451"/>
    </location>
</feature>
<dbReference type="InterPro" id="IPR038063">
    <property type="entry name" value="Transpep_catalytic_dom"/>
</dbReference>
<dbReference type="InterPro" id="IPR002477">
    <property type="entry name" value="Peptidoglycan-bd-like"/>
</dbReference>
<dbReference type="EMBL" id="QFYS01000004">
    <property type="protein sequence ID" value="RAK65480.1"/>
    <property type="molecule type" value="Genomic_DNA"/>
</dbReference>
<dbReference type="UniPathway" id="UPA00219"/>
<comment type="similarity">
    <text evidence="2">Belongs to the YkuD family.</text>
</comment>
<keyword evidence="4 7" id="KW-0133">Cell shape</keyword>
<dbReference type="GO" id="GO:0008360">
    <property type="term" value="P:regulation of cell shape"/>
    <property type="evidence" value="ECO:0007669"/>
    <property type="project" value="UniProtKB-UniRule"/>
</dbReference>
<sequence length="515" mass="55576">MSANKHEKRPGKDMGAYGLRGGRLGRCLALALAAPLALGSATAQPTAPVLPLPPAASPVPPPPPPPVEIAALSADQVQTALKVLAVADQHGLQPKDYLPAGLPQDGALSAAQNEALTEGLLRYAHDVRIGRMDPDKFPELWQVRPAAYDPSADLAKALADGRLQAWLDSLPPRYSGYVALKRGLARYRDIAAKGGWKAIPEGGKLELGSADARVPALRARLAAEDPQVVATGSATFDKPLEEAVIRAQRRYGLKPDGVVGAGTLSYLNQPVGQRVLQIIANMERWRWLPPTMPATRVQVNSGAAIVTLFQDDKPVLSMKAVSGKKGDETPMLVSSIHSVVINPPWNVPTRIANEELWPKERANPGYLERNGYRVIPVAGGQPRLQQASGDSSALGRFKFDFDNPFAVYLHDTPSKGGFDRYARQASHGCVRIEKPRALADALLAGDATWTPEAVDRQLEGDKTVRARLSKQVPVYILYWTAFAGADGQMHFRSDPYNWDRELLQRVGALASGVKA</sequence>
<dbReference type="InterPro" id="IPR036365">
    <property type="entry name" value="PGBD-like_sf"/>
</dbReference>
<proteinExistence type="inferred from homology"/>
<dbReference type="PANTHER" id="PTHR41533:SF2">
    <property type="entry name" value="BLR7131 PROTEIN"/>
    <property type="match status" value="1"/>
</dbReference>
<dbReference type="InterPro" id="IPR036366">
    <property type="entry name" value="PGBDSf"/>
</dbReference>
<dbReference type="Pfam" id="PF20142">
    <property type="entry name" value="Scaffold"/>
    <property type="match status" value="1"/>
</dbReference>
<dbReference type="OrthoDB" id="9778545at2"/>
<gene>
    <name evidence="10" type="ORF">DJ019_10990</name>
</gene>
<accession>A0A328BD91</accession>
<comment type="pathway">
    <text evidence="1 7">Cell wall biogenesis; peptidoglycan biosynthesis.</text>
</comment>
<dbReference type="Proteomes" id="UP000249524">
    <property type="component" value="Unassembled WGS sequence"/>
</dbReference>
<evidence type="ECO:0000256" key="4">
    <source>
        <dbReference type="ARBA" id="ARBA00022960"/>
    </source>
</evidence>